<keyword evidence="1" id="KW-0732">Signal</keyword>
<dbReference type="KEGG" id="esx:ESOMN_v1c06060"/>
<proteinExistence type="predicted"/>
<gene>
    <name evidence="2" type="ORF">ESOMN_v1c06060</name>
</gene>
<keyword evidence="3" id="KW-1185">Reference proteome</keyword>
<protein>
    <submittedName>
        <fullName evidence="2">Uncharacterized protein</fullName>
    </submittedName>
</protein>
<evidence type="ECO:0000313" key="3">
    <source>
        <dbReference type="Proteomes" id="UP000232230"/>
    </source>
</evidence>
<feature type="chain" id="PRO_5014836687" evidence="1">
    <location>
        <begin position="19"/>
        <end position="211"/>
    </location>
</feature>
<evidence type="ECO:0000256" key="1">
    <source>
        <dbReference type="SAM" id="SignalP"/>
    </source>
</evidence>
<accession>A0A2K8P0M7</accession>
<organism evidence="2 3">
    <name type="scientific">Williamsoniiplasma somnilux</name>
    <dbReference type="NCBI Taxonomy" id="215578"/>
    <lineage>
        <taxon>Bacteria</taxon>
        <taxon>Bacillati</taxon>
        <taxon>Mycoplasmatota</taxon>
        <taxon>Mollicutes</taxon>
        <taxon>Entomoplasmatales</taxon>
        <taxon>Williamsoniiplasma</taxon>
    </lineage>
</organism>
<dbReference type="Proteomes" id="UP000232230">
    <property type="component" value="Chromosome"/>
</dbReference>
<sequence length="211" mass="23835">MIKLLTLLGAVLTPAVGAAPIISTVQNHNILNQKGDKAVAESKNFFWNDRHIPEIALASSSPWDSNSPSVIKSLYTFDLGTTKPDYKTMSFVGVSSEGFFNWKNFGFHWTWPEKINFSLNDVTNKKIKSIDDNEFFTFSCIASTATSVVNKAYSHLFAQCDAIVNVGYTWYQENGHYYFQFLLWQGIELNGFDSNDQAFLYSNLGTQLHLE</sequence>
<evidence type="ECO:0000313" key="2">
    <source>
        <dbReference type="EMBL" id="ATZ18988.1"/>
    </source>
</evidence>
<dbReference type="RefSeq" id="WP_024863503.1">
    <property type="nucleotide sequence ID" value="NZ_CP024965.1"/>
</dbReference>
<dbReference type="AlphaFoldDB" id="A0A2K8P0M7"/>
<reference evidence="2 3" key="1">
    <citation type="submission" date="2017-11" db="EMBL/GenBank/DDBJ databases">
        <title>Genome sequence of Entomoplasma somnilux PYAN-1 (ATCC 49194).</title>
        <authorList>
            <person name="Lo W.-S."/>
            <person name="Gasparich G.E."/>
            <person name="Kuo C.-H."/>
        </authorList>
    </citation>
    <scope>NUCLEOTIDE SEQUENCE [LARGE SCALE GENOMIC DNA]</scope>
    <source>
        <strain evidence="2 3">PYAN-1</strain>
    </source>
</reference>
<feature type="signal peptide" evidence="1">
    <location>
        <begin position="1"/>
        <end position="18"/>
    </location>
</feature>
<dbReference type="EMBL" id="CP024965">
    <property type="protein sequence ID" value="ATZ18988.1"/>
    <property type="molecule type" value="Genomic_DNA"/>
</dbReference>
<name>A0A2K8P0M7_9MOLU</name>